<keyword evidence="2" id="KW-1185">Reference proteome</keyword>
<protein>
    <submittedName>
        <fullName evidence="1">Lef-10</fullName>
    </submittedName>
</protein>
<evidence type="ECO:0000313" key="2">
    <source>
        <dbReference type="Proteomes" id="UP000676073"/>
    </source>
</evidence>
<dbReference type="EMBL" id="MH370144">
    <property type="protein sequence ID" value="AYN45054.1"/>
    <property type="molecule type" value="Genomic_DNA"/>
</dbReference>
<dbReference type="RefSeq" id="YP_010797858.1">
    <property type="nucleotide sequence ID" value="NC_076246.1"/>
</dbReference>
<dbReference type="InterPro" id="IPR009855">
    <property type="entry name" value="Baculo_LEF-10"/>
</dbReference>
<reference evidence="1 2" key="1">
    <citation type="submission" date="2018-05" db="EMBL/GenBank/DDBJ databases">
        <title>The genome sequence of a novel Spodoptera exigua multiple nucleopolyhedrovirus, SeMNPV-QD, isolated from Qingdao, China.</title>
        <authorList>
            <person name="Chen Y."/>
            <person name="Qi B."/>
            <person name="Zheng G."/>
            <person name="Zhang Y."/>
            <person name="Li C."/>
        </authorList>
    </citation>
    <scope>NUCLEOTIDE SEQUENCE [LARGE SCALE GENOMIC DNA]</scope>
    <source>
        <strain evidence="1">SeMNPV-QD</strain>
    </source>
</reference>
<accession>A0A3G2JU25</accession>
<dbReference type="KEGG" id="vg:80535850"/>
<sequence length="75" mass="8189">MSSVSIADDVIKSILRDNLELVNDTYIILNVIEHESNATKPVCIGEIGSFQADQNNKYAVSNSSTTSELQSDQTI</sequence>
<dbReference type="Pfam" id="PF07206">
    <property type="entry name" value="Baculo_LEF-10"/>
    <property type="match status" value="1"/>
</dbReference>
<dbReference type="Proteomes" id="UP000676073">
    <property type="component" value="Segment"/>
</dbReference>
<dbReference type="GeneID" id="80535850"/>
<gene>
    <name evidence="1" type="primary">lef-10</name>
    <name evidence="1" type="ORF">SENV_ORF94</name>
</gene>
<proteinExistence type="predicted"/>
<name>A0A3G2JU25_9ABAC</name>
<evidence type="ECO:0000313" key="1">
    <source>
        <dbReference type="EMBL" id="AYN45054.1"/>
    </source>
</evidence>
<organism evidence="1 2">
    <name type="scientific">Spodoptera exigua multiple nucleopolyhedrovirus</name>
    <dbReference type="NCBI Taxonomy" id="10454"/>
    <lineage>
        <taxon>Viruses</taxon>
        <taxon>Viruses incertae sedis</taxon>
        <taxon>Naldaviricetes</taxon>
        <taxon>Lefavirales</taxon>
        <taxon>Baculoviridae</taxon>
        <taxon>Alphabaculovirus</taxon>
    </lineage>
</organism>